<evidence type="ECO:0000256" key="1">
    <source>
        <dbReference type="SAM" id="Phobius"/>
    </source>
</evidence>
<proteinExistence type="predicted"/>
<evidence type="ECO:0000313" key="2">
    <source>
        <dbReference type="EMBL" id="GAG39429.1"/>
    </source>
</evidence>
<keyword evidence="1" id="KW-1133">Transmembrane helix</keyword>
<protein>
    <submittedName>
        <fullName evidence="2">Uncharacterized protein</fullName>
    </submittedName>
</protein>
<feature type="non-terminal residue" evidence="2">
    <location>
        <position position="50"/>
    </location>
</feature>
<keyword evidence="1" id="KW-0812">Transmembrane</keyword>
<reference evidence="2" key="1">
    <citation type="journal article" date="2014" name="Front. Microbiol.">
        <title>High frequency of phylogenetically diverse reductive dehalogenase-homologous genes in deep subseafloor sedimentary metagenomes.</title>
        <authorList>
            <person name="Kawai M."/>
            <person name="Futagami T."/>
            <person name="Toyoda A."/>
            <person name="Takaki Y."/>
            <person name="Nishi S."/>
            <person name="Hori S."/>
            <person name="Arai W."/>
            <person name="Tsubouchi T."/>
            <person name="Morono Y."/>
            <person name="Uchiyama I."/>
            <person name="Ito T."/>
            <person name="Fujiyama A."/>
            <person name="Inagaki F."/>
            <person name="Takami H."/>
        </authorList>
    </citation>
    <scope>NUCLEOTIDE SEQUENCE</scope>
    <source>
        <strain evidence="2">Expedition CK06-06</strain>
    </source>
</reference>
<keyword evidence="1" id="KW-0472">Membrane</keyword>
<dbReference type="AlphaFoldDB" id="X0X884"/>
<gene>
    <name evidence="2" type="ORF">S01H1_67543</name>
</gene>
<organism evidence="2">
    <name type="scientific">marine sediment metagenome</name>
    <dbReference type="NCBI Taxonomy" id="412755"/>
    <lineage>
        <taxon>unclassified sequences</taxon>
        <taxon>metagenomes</taxon>
        <taxon>ecological metagenomes</taxon>
    </lineage>
</organism>
<name>X0X884_9ZZZZ</name>
<sequence length="50" mass="5354">MRSTVDSIFASWGATATTHPWLVIASVLALCLALGIHLPKLEIDADDDAF</sequence>
<accession>X0X884</accession>
<comment type="caution">
    <text evidence="2">The sequence shown here is derived from an EMBL/GenBank/DDBJ whole genome shotgun (WGS) entry which is preliminary data.</text>
</comment>
<dbReference type="EMBL" id="BARS01044745">
    <property type="protein sequence ID" value="GAG39429.1"/>
    <property type="molecule type" value="Genomic_DNA"/>
</dbReference>
<feature type="transmembrane region" description="Helical" evidence="1">
    <location>
        <begin position="20"/>
        <end position="38"/>
    </location>
</feature>